<keyword evidence="6" id="KW-0812">Transmembrane</keyword>
<dbReference type="Gene3D" id="2.30.42.10">
    <property type="match status" value="1"/>
</dbReference>
<dbReference type="InterPro" id="IPR036034">
    <property type="entry name" value="PDZ_sf"/>
</dbReference>
<protein>
    <submittedName>
        <fullName evidence="8">Carboxyl-terminal protease</fullName>
    </submittedName>
</protein>
<dbReference type="PANTHER" id="PTHR32060">
    <property type="entry name" value="TAIL-SPECIFIC PROTEASE"/>
    <property type="match status" value="1"/>
</dbReference>
<dbReference type="SUPFAM" id="SSF50156">
    <property type="entry name" value="PDZ domain-like"/>
    <property type="match status" value="1"/>
</dbReference>
<dbReference type="NCBIfam" id="TIGR00225">
    <property type="entry name" value="prc"/>
    <property type="match status" value="1"/>
</dbReference>
<dbReference type="AlphaFoldDB" id="A0A0G0B347"/>
<name>A0A0G0B347_9BACT</name>
<evidence type="ECO:0000313" key="8">
    <source>
        <dbReference type="EMBL" id="KKP63843.1"/>
    </source>
</evidence>
<dbReference type="InterPro" id="IPR001478">
    <property type="entry name" value="PDZ"/>
</dbReference>
<dbReference type="GO" id="GO:0030288">
    <property type="term" value="C:outer membrane-bounded periplasmic space"/>
    <property type="evidence" value="ECO:0007669"/>
    <property type="project" value="TreeGrafter"/>
</dbReference>
<keyword evidence="6" id="KW-0472">Membrane</keyword>
<evidence type="ECO:0000256" key="3">
    <source>
        <dbReference type="ARBA" id="ARBA00022801"/>
    </source>
</evidence>
<dbReference type="Gene3D" id="3.90.226.10">
    <property type="entry name" value="2-enoyl-CoA Hydratase, Chain A, domain 1"/>
    <property type="match status" value="1"/>
</dbReference>
<dbReference type="InterPro" id="IPR029045">
    <property type="entry name" value="ClpP/crotonase-like_dom_sf"/>
</dbReference>
<keyword evidence="4 5" id="KW-0720">Serine protease</keyword>
<dbReference type="CDD" id="cd06782">
    <property type="entry name" value="cpPDZ_CPP-like"/>
    <property type="match status" value="1"/>
</dbReference>
<evidence type="ECO:0000259" key="7">
    <source>
        <dbReference type="PROSITE" id="PS50106"/>
    </source>
</evidence>
<feature type="domain" description="PDZ" evidence="7">
    <location>
        <begin position="99"/>
        <end position="157"/>
    </location>
</feature>
<gene>
    <name evidence="8" type="ORF">UR61_C0062G0004</name>
</gene>
<dbReference type="GO" id="GO:0008236">
    <property type="term" value="F:serine-type peptidase activity"/>
    <property type="evidence" value="ECO:0007669"/>
    <property type="project" value="UniProtKB-KW"/>
</dbReference>
<evidence type="ECO:0000256" key="5">
    <source>
        <dbReference type="RuleBase" id="RU004404"/>
    </source>
</evidence>
<dbReference type="InterPro" id="IPR004447">
    <property type="entry name" value="Peptidase_S41A"/>
</dbReference>
<reference evidence="8 9" key="1">
    <citation type="journal article" date="2015" name="Nature">
        <title>rRNA introns, odd ribosomes, and small enigmatic genomes across a large radiation of phyla.</title>
        <authorList>
            <person name="Brown C.T."/>
            <person name="Hug L.A."/>
            <person name="Thomas B.C."/>
            <person name="Sharon I."/>
            <person name="Castelle C.J."/>
            <person name="Singh A."/>
            <person name="Wilkins M.J."/>
            <person name="Williams K.H."/>
            <person name="Banfield J.F."/>
        </authorList>
    </citation>
    <scope>NUCLEOTIDE SEQUENCE [LARGE SCALE GENOMIC DNA]</scope>
</reference>
<proteinExistence type="inferred from homology"/>
<dbReference type="CDD" id="cd07560">
    <property type="entry name" value="Peptidase_S41_CPP"/>
    <property type="match status" value="1"/>
</dbReference>
<dbReference type="InterPro" id="IPR041489">
    <property type="entry name" value="PDZ_6"/>
</dbReference>
<dbReference type="Pfam" id="PF17820">
    <property type="entry name" value="PDZ_6"/>
    <property type="match status" value="1"/>
</dbReference>
<dbReference type="PANTHER" id="PTHR32060:SF30">
    <property type="entry name" value="CARBOXY-TERMINAL PROCESSING PROTEASE CTPA"/>
    <property type="match status" value="1"/>
</dbReference>
<evidence type="ECO:0000256" key="1">
    <source>
        <dbReference type="ARBA" id="ARBA00009179"/>
    </source>
</evidence>
<dbReference type="SMART" id="SM00228">
    <property type="entry name" value="PDZ"/>
    <property type="match status" value="1"/>
</dbReference>
<evidence type="ECO:0000256" key="6">
    <source>
        <dbReference type="SAM" id="Phobius"/>
    </source>
</evidence>
<dbReference type="GO" id="GO:0006508">
    <property type="term" value="P:proteolysis"/>
    <property type="evidence" value="ECO:0007669"/>
    <property type="project" value="UniProtKB-KW"/>
</dbReference>
<dbReference type="Pfam" id="PF03572">
    <property type="entry name" value="Peptidase_S41"/>
    <property type="match status" value="1"/>
</dbReference>
<keyword evidence="3 5" id="KW-0378">Hydrolase</keyword>
<accession>A0A0G0B347</accession>
<feature type="transmembrane region" description="Helical" evidence="6">
    <location>
        <begin position="12"/>
        <end position="31"/>
    </location>
</feature>
<dbReference type="SMART" id="SM00245">
    <property type="entry name" value="TSPc"/>
    <property type="match status" value="1"/>
</dbReference>
<dbReference type="EMBL" id="LBPV01000062">
    <property type="protein sequence ID" value="KKP63843.1"/>
    <property type="molecule type" value="Genomic_DNA"/>
</dbReference>
<dbReference type="FunFam" id="2.30.42.10:FF:000063">
    <property type="entry name" value="Peptidase, S41 family"/>
    <property type="match status" value="1"/>
</dbReference>
<keyword evidence="6" id="KW-1133">Transmembrane helix</keyword>
<evidence type="ECO:0000256" key="2">
    <source>
        <dbReference type="ARBA" id="ARBA00022670"/>
    </source>
</evidence>
<dbReference type="Gene3D" id="3.30.750.44">
    <property type="match status" value="1"/>
</dbReference>
<sequence length="405" mass="44037">MQENSNGARVFGLLMLTVVAFCVGVIFGRYITPSGTDLLSFNASKRVDFDLFWEVWGVLESKYVEKEVATEEEMVYGAIKGLVNSYGDPATVFLTPEETENFNDSNEGKLFQGIGAELGYEDGAIIIVTPLDGSPAKAAGIRPGDYILAVDDYELKGGENVYEIVQKIRGDAGTVVKLEILHKGEFEPVTLEITRGEITVPSMELSYIGERKDIALIDITRFTEASLQDWAAAWDDVVKDIQTKKVNKILIDLRSNPGGYFNAAVYAADDFLDSGKIISKQEDGDGKVQTFDAEEGGRLLGKKVVILVDGGSASASEIFAGALQQNGVATVIGEETYGKGTAQSVLDLRGGSSIHITVLKWLLPDGSWLNRDNPIKPDVIVENSAEDFVKGVDKQYNEAIILINK</sequence>
<dbReference type="GO" id="GO:0004175">
    <property type="term" value="F:endopeptidase activity"/>
    <property type="evidence" value="ECO:0007669"/>
    <property type="project" value="TreeGrafter"/>
</dbReference>
<dbReference type="GO" id="GO:0007165">
    <property type="term" value="P:signal transduction"/>
    <property type="evidence" value="ECO:0007669"/>
    <property type="project" value="TreeGrafter"/>
</dbReference>
<dbReference type="Proteomes" id="UP000033866">
    <property type="component" value="Unassembled WGS sequence"/>
</dbReference>
<organism evidence="8 9">
    <name type="scientific">candidate division WS6 bacterium GW2011_GWE1_34_7</name>
    <dbReference type="NCBI Taxonomy" id="1619093"/>
    <lineage>
        <taxon>Bacteria</taxon>
        <taxon>Candidatus Dojkabacteria</taxon>
    </lineage>
</organism>
<keyword evidence="2 5" id="KW-0645">Protease</keyword>
<dbReference type="InterPro" id="IPR005151">
    <property type="entry name" value="Tail-specific_protease"/>
</dbReference>
<evidence type="ECO:0000256" key="4">
    <source>
        <dbReference type="ARBA" id="ARBA00022825"/>
    </source>
</evidence>
<comment type="similarity">
    <text evidence="1 5">Belongs to the peptidase S41A family.</text>
</comment>
<dbReference type="PROSITE" id="PS50106">
    <property type="entry name" value="PDZ"/>
    <property type="match status" value="1"/>
</dbReference>
<comment type="caution">
    <text evidence="8">The sequence shown here is derived from an EMBL/GenBank/DDBJ whole genome shotgun (WGS) entry which is preliminary data.</text>
</comment>
<dbReference type="SUPFAM" id="SSF52096">
    <property type="entry name" value="ClpP/crotonase"/>
    <property type="match status" value="1"/>
</dbReference>
<evidence type="ECO:0000313" key="9">
    <source>
        <dbReference type="Proteomes" id="UP000033866"/>
    </source>
</evidence>